<dbReference type="InterPro" id="IPR035965">
    <property type="entry name" value="PAS-like_dom_sf"/>
</dbReference>
<keyword evidence="12" id="KW-0808">Transferase</keyword>
<name>A0AAW9DN14_ACIAO</name>
<evidence type="ECO:0000259" key="9">
    <source>
        <dbReference type="PROSITE" id="PS50112"/>
    </source>
</evidence>
<feature type="transmembrane region" description="Helical" evidence="8">
    <location>
        <begin position="12"/>
        <end position="31"/>
    </location>
</feature>
<gene>
    <name evidence="12" type="ORF">SIL87_04985</name>
</gene>
<dbReference type="PANTHER" id="PTHR45138">
    <property type="entry name" value="REGULATORY COMPONENTS OF SENSORY TRANSDUCTION SYSTEM"/>
    <property type="match status" value="1"/>
</dbReference>
<keyword evidence="6 8" id="KW-0472">Membrane</keyword>
<dbReference type="Proteomes" id="UP001279553">
    <property type="component" value="Unassembled WGS sequence"/>
</dbReference>
<sequence length="610" mass="64964">MIRVSRHLRDAVARLLAVALGVGILAASSLYWCRFDANIPTFWPANALPLAILLARRPSGWRPVAAVIAAAMAGNILACLVTDAGLARTILLPVANAAEIAAACAAAWAGFGPRPRIRRLDGLARVLISIGLIGPAVGGSLIAAEAALAADDPMAGLVWFMAHALGNILFTTAGLVLLNRTATPLLPRRARLRATLALALSLALSVLTFHQSSLPPLFIMPLVFAALAIIAGLEFTCVAIALIALSALFRTAMGHGPIAAIEPSHIGARILLLQAFLAASFIAAIPIALLFERHTRIIARLRDQKAAIVSRAARFQGLAEIAADTIVVTLVDGTILYASPAAQRLIGVTGDALAGRSAFDLVAPEDLAAIRAAMASLGGDTTEVTAELRLRHHSTAAPVWTEIKTRIGARRADQSVELVSVVRDISARRAAEERRDADLLRLDRLANTDSLTGLANRRRFTAHLESEWRRAYREGIDIALILIDVDLFKPYNDLYGHPMGDRALQQIAAIVEASALRAADLACRIGGEEFAVILPLTFQSGARAVAERIRDGIRDIHLIHEKSPSGVLSVSIGIDCIRPDQEAGAQSLIDRADKALYRAKQRRGSIVIAT</sequence>
<dbReference type="CDD" id="cd01949">
    <property type="entry name" value="GGDEF"/>
    <property type="match status" value="1"/>
</dbReference>
<dbReference type="InterPro" id="IPR000014">
    <property type="entry name" value="PAS"/>
</dbReference>
<dbReference type="PROSITE" id="PS50112">
    <property type="entry name" value="PAS"/>
    <property type="match status" value="1"/>
</dbReference>
<evidence type="ECO:0000256" key="5">
    <source>
        <dbReference type="ARBA" id="ARBA00022989"/>
    </source>
</evidence>
<dbReference type="SUPFAM" id="SSF55073">
    <property type="entry name" value="Nucleotide cyclase"/>
    <property type="match status" value="1"/>
</dbReference>
<dbReference type="EMBL" id="JAWXYB010000018">
    <property type="protein sequence ID" value="MDX5930120.1"/>
    <property type="molecule type" value="Genomic_DNA"/>
</dbReference>
<evidence type="ECO:0000259" key="10">
    <source>
        <dbReference type="PROSITE" id="PS50113"/>
    </source>
</evidence>
<dbReference type="PROSITE" id="PS50887">
    <property type="entry name" value="GGDEF"/>
    <property type="match status" value="1"/>
</dbReference>
<dbReference type="PANTHER" id="PTHR45138:SF9">
    <property type="entry name" value="DIGUANYLATE CYCLASE DGCM-RELATED"/>
    <property type="match status" value="1"/>
</dbReference>
<dbReference type="RefSeq" id="WP_319613085.1">
    <property type="nucleotide sequence ID" value="NZ_JAWXYB010000018.1"/>
</dbReference>
<feature type="domain" description="GGDEF" evidence="11">
    <location>
        <begin position="476"/>
        <end position="610"/>
    </location>
</feature>
<evidence type="ECO:0000256" key="6">
    <source>
        <dbReference type="ARBA" id="ARBA00023136"/>
    </source>
</evidence>
<dbReference type="GO" id="GO:0005886">
    <property type="term" value="C:plasma membrane"/>
    <property type="evidence" value="ECO:0007669"/>
    <property type="project" value="UniProtKB-SubCell"/>
</dbReference>
<evidence type="ECO:0000256" key="1">
    <source>
        <dbReference type="ARBA" id="ARBA00004651"/>
    </source>
</evidence>
<accession>A0AAW9DN14</accession>
<dbReference type="CDD" id="cd00130">
    <property type="entry name" value="PAS"/>
    <property type="match status" value="1"/>
</dbReference>
<protein>
    <recommendedName>
        <fullName evidence="2">diguanylate cyclase</fullName>
        <ecNumber evidence="2">2.7.7.65</ecNumber>
    </recommendedName>
</protein>
<evidence type="ECO:0000313" key="12">
    <source>
        <dbReference type="EMBL" id="MDX5930120.1"/>
    </source>
</evidence>
<feature type="transmembrane region" description="Helical" evidence="8">
    <location>
        <begin position="123"/>
        <end position="144"/>
    </location>
</feature>
<evidence type="ECO:0000256" key="4">
    <source>
        <dbReference type="ARBA" id="ARBA00022692"/>
    </source>
</evidence>
<evidence type="ECO:0000256" key="8">
    <source>
        <dbReference type="SAM" id="Phobius"/>
    </source>
</evidence>
<dbReference type="InterPro" id="IPR000700">
    <property type="entry name" value="PAS-assoc_C"/>
</dbReference>
<feature type="transmembrane region" description="Helical" evidence="8">
    <location>
        <begin position="90"/>
        <end position="111"/>
    </location>
</feature>
<dbReference type="Pfam" id="PF05231">
    <property type="entry name" value="MASE1"/>
    <property type="match status" value="1"/>
</dbReference>
<comment type="caution">
    <text evidence="12">The sequence shown here is derived from an EMBL/GenBank/DDBJ whole genome shotgun (WGS) entry which is preliminary data.</text>
</comment>
<feature type="transmembrane region" description="Helical" evidence="8">
    <location>
        <begin position="64"/>
        <end position="84"/>
    </location>
</feature>
<dbReference type="SMART" id="SM00091">
    <property type="entry name" value="PAS"/>
    <property type="match status" value="1"/>
</dbReference>
<keyword evidence="12" id="KW-0548">Nucleotidyltransferase</keyword>
<dbReference type="SUPFAM" id="SSF55785">
    <property type="entry name" value="PYP-like sensor domain (PAS domain)"/>
    <property type="match status" value="1"/>
</dbReference>
<comment type="subcellular location">
    <subcellularLocation>
        <location evidence="1">Cell membrane</location>
        <topology evidence="1">Multi-pass membrane protein</topology>
    </subcellularLocation>
</comment>
<feature type="transmembrane region" description="Helical" evidence="8">
    <location>
        <begin position="222"/>
        <end position="249"/>
    </location>
</feature>
<dbReference type="InterPro" id="IPR029787">
    <property type="entry name" value="Nucleotide_cyclase"/>
</dbReference>
<dbReference type="SMART" id="SM00267">
    <property type="entry name" value="GGDEF"/>
    <property type="match status" value="1"/>
</dbReference>
<dbReference type="InterPro" id="IPR050469">
    <property type="entry name" value="Diguanylate_Cyclase"/>
</dbReference>
<feature type="domain" description="PAC" evidence="10">
    <location>
        <begin position="384"/>
        <end position="437"/>
    </location>
</feature>
<evidence type="ECO:0000259" key="11">
    <source>
        <dbReference type="PROSITE" id="PS50887"/>
    </source>
</evidence>
<keyword evidence="4 8" id="KW-0812">Transmembrane</keyword>
<dbReference type="Gene3D" id="3.30.450.20">
    <property type="entry name" value="PAS domain"/>
    <property type="match status" value="1"/>
</dbReference>
<dbReference type="Pfam" id="PF00990">
    <property type="entry name" value="GGDEF"/>
    <property type="match status" value="1"/>
</dbReference>
<dbReference type="FunFam" id="3.30.70.270:FF:000001">
    <property type="entry name" value="Diguanylate cyclase domain protein"/>
    <property type="match status" value="1"/>
</dbReference>
<dbReference type="PROSITE" id="PS50113">
    <property type="entry name" value="PAC"/>
    <property type="match status" value="1"/>
</dbReference>
<comment type="catalytic activity">
    <reaction evidence="7">
        <text>2 GTP = 3',3'-c-di-GMP + 2 diphosphate</text>
        <dbReference type="Rhea" id="RHEA:24898"/>
        <dbReference type="ChEBI" id="CHEBI:33019"/>
        <dbReference type="ChEBI" id="CHEBI:37565"/>
        <dbReference type="ChEBI" id="CHEBI:58805"/>
        <dbReference type="EC" id="2.7.7.65"/>
    </reaction>
</comment>
<keyword evidence="13" id="KW-1185">Reference proteome</keyword>
<dbReference type="GO" id="GO:1902201">
    <property type="term" value="P:negative regulation of bacterial-type flagellum-dependent cell motility"/>
    <property type="evidence" value="ECO:0007669"/>
    <property type="project" value="TreeGrafter"/>
</dbReference>
<organism evidence="12 13">
    <name type="scientific">Acidiphilium acidophilum</name>
    <name type="common">Thiobacillus acidophilus</name>
    <dbReference type="NCBI Taxonomy" id="76588"/>
    <lineage>
        <taxon>Bacteria</taxon>
        <taxon>Pseudomonadati</taxon>
        <taxon>Pseudomonadota</taxon>
        <taxon>Alphaproteobacteria</taxon>
        <taxon>Acetobacterales</taxon>
        <taxon>Acidocellaceae</taxon>
        <taxon>Acidiphilium</taxon>
    </lineage>
</organism>
<feature type="domain" description="PAS" evidence="9">
    <location>
        <begin position="311"/>
        <end position="374"/>
    </location>
</feature>
<keyword evidence="5 8" id="KW-1133">Transmembrane helix</keyword>
<evidence type="ECO:0000256" key="7">
    <source>
        <dbReference type="ARBA" id="ARBA00034247"/>
    </source>
</evidence>
<dbReference type="InterPro" id="IPR043128">
    <property type="entry name" value="Rev_trsase/Diguanyl_cyclase"/>
</dbReference>
<dbReference type="Gene3D" id="3.30.70.270">
    <property type="match status" value="1"/>
</dbReference>
<dbReference type="Pfam" id="PF13426">
    <property type="entry name" value="PAS_9"/>
    <property type="match status" value="1"/>
</dbReference>
<dbReference type="GO" id="GO:0052621">
    <property type="term" value="F:diguanylate cyclase activity"/>
    <property type="evidence" value="ECO:0007669"/>
    <property type="project" value="UniProtKB-EC"/>
</dbReference>
<evidence type="ECO:0000313" key="13">
    <source>
        <dbReference type="Proteomes" id="UP001279553"/>
    </source>
</evidence>
<feature type="transmembrane region" description="Helical" evidence="8">
    <location>
        <begin position="190"/>
        <end position="210"/>
    </location>
</feature>
<dbReference type="InterPro" id="IPR007895">
    <property type="entry name" value="MASE1"/>
</dbReference>
<dbReference type="NCBIfam" id="TIGR00254">
    <property type="entry name" value="GGDEF"/>
    <property type="match status" value="1"/>
</dbReference>
<feature type="transmembrane region" description="Helical" evidence="8">
    <location>
        <begin position="156"/>
        <end position="178"/>
    </location>
</feature>
<feature type="transmembrane region" description="Helical" evidence="8">
    <location>
        <begin position="270"/>
        <end position="291"/>
    </location>
</feature>
<proteinExistence type="predicted"/>
<dbReference type="InterPro" id="IPR000160">
    <property type="entry name" value="GGDEF_dom"/>
</dbReference>
<dbReference type="NCBIfam" id="TIGR00229">
    <property type="entry name" value="sensory_box"/>
    <property type="match status" value="1"/>
</dbReference>
<dbReference type="EC" id="2.7.7.65" evidence="2"/>
<dbReference type="GO" id="GO:0043709">
    <property type="term" value="P:cell adhesion involved in single-species biofilm formation"/>
    <property type="evidence" value="ECO:0007669"/>
    <property type="project" value="TreeGrafter"/>
</dbReference>
<reference evidence="12 13" key="1">
    <citation type="submission" date="2023-11" db="EMBL/GenBank/DDBJ databases">
        <title>MicrobeMod: A computational toolkit for identifying prokaryotic methylation and restriction-modification with nanopore sequencing.</title>
        <authorList>
            <person name="Crits-Christoph A."/>
            <person name="Kang S.C."/>
            <person name="Lee H."/>
            <person name="Ostrov N."/>
        </authorList>
    </citation>
    <scope>NUCLEOTIDE SEQUENCE [LARGE SCALE GENOMIC DNA]</scope>
    <source>
        <strain evidence="12 13">DSMZ 700</strain>
    </source>
</reference>
<evidence type="ECO:0000256" key="3">
    <source>
        <dbReference type="ARBA" id="ARBA00022475"/>
    </source>
</evidence>
<keyword evidence="3" id="KW-1003">Cell membrane</keyword>
<evidence type="ECO:0000256" key="2">
    <source>
        <dbReference type="ARBA" id="ARBA00012528"/>
    </source>
</evidence>
<dbReference type="AlphaFoldDB" id="A0AAW9DN14"/>